<evidence type="ECO:0000313" key="2">
    <source>
        <dbReference type="Proteomes" id="UP000663937"/>
    </source>
</evidence>
<dbReference type="KEGG" id="psic:J4E96_02680"/>
<dbReference type="AlphaFoldDB" id="A0A8A4ZG28"/>
<accession>A0A8A4ZG28</accession>
<reference evidence="1" key="1">
    <citation type="submission" date="2021-03" db="EMBL/GenBank/DDBJ databases">
        <title>Pengzhenrongella sicca gen. nov., sp. nov., a new member of suborder Micrococcineae isolated from High-Arctic tundra soil.</title>
        <authorList>
            <person name="Peng F."/>
        </authorList>
    </citation>
    <scope>NUCLEOTIDE SEQUENCE</scope>
    <source>
        <strain evidence="1">LRZ-2</strain>
    </source>
</reference>
<keyword evidence="2" id="KW-1185">Reference proteome</keyword>
<name>A0A8A4ZG28_9MICO</name>
<gene>
    <name evidence="1" type="ORF">J4E96_02680</name>
</gene>
<protein>
    <submittedName>
        <fullName evidence="1">Uncharacterized protein</fullName>
    </submittedName>
</protein>
<sequence length="271" mass="28281">MQHGVIGALVTPTAAAGELVAGRGVVLADPHSVDGLWSVVDADVTHCVLLGERQHESLVRRHAALLSDRGVAVAWRVVPHGPAAVVAIALEAATQQLDAGQVPEYLGELAARTWSGAWMPSVAKLEKPAPSVLQHLRSLAPGGNGFLVSLSGDADVVAVGTATNPRTRGYRCTSVISVSAAMPEPALRDVLTLCGAGERIVVPALSFDPRERFGSAKAIEMVALPVGNEIPMPLADSLPRCVVCAAVVPAEFCSFCHVRLVRDPLEHSGVQ</sequence>
<proteinExistence type="predicted"/>
<evidence type="ECO:0000313" key="1">
    <source>
        <dbReference type="EMBL" id="QTE29949.1"/>
    </source>
</evidence>
<organism evidence="1 2">
    <name type="scientific">Pengzhenrongella sicca</name>
    <dbReference type="NCBI Taxonomy" id="2819238"/>
    <lineage>
        <taxon>Bacteria</taxon>
        <taxon>Bacillati</taxon>
        <taxon>Actinomycetota</taxon>
        <taxon>Actinomycetes</taxon>
        <taxon>Micrococcales</taxon>
        <taxon>Pengzhenrongella</taxon>
    </lineage>
</organism>
<dbReference type="Proteomes" id="UP000663937">
    <property type="component" value="Chromosome"/>
</dbReference>
<dbReference type="RefSeq" id="WP_227424264.1">
    <property type="nucleotide sequence ID" value="NZ_CP071868.1"/>
</dbReference>
<dbReference type="EMBL" id="CP071868">
    <property type="protein sequence ID" value="QTE29949.1"/>
    <property type="molecule type" value="Genomic_DNA"/>
</dbReference>